<feature type="compositionally biased region" description="Acidic residues" evidence="1">
    <location>
        <begin position="202"/>
        <end position="216"/>
    </location>
</feature>
<dbReference type="InterPro" id="IPR036249">
    <property type="entry name" value="Thioredoxin-like_sf"/>
</dbReference>
<proteinExistence type="predicted"/>
<dbReference type="Gene3D" id="3.40.30.10">
    <property type="entry name" value="Glutaredoxin"/>
    <property type="match status" value="1"/>
</dbReference>
<keyword evidence="4" id="KW-1185">Reference proteome</keyword>
<dbReference type="InterPro" id="IPR013766">
    <property type="entry name" value="Thioredoxin_domain"/>
</dbReference>
<dbReference type="Pfam" id="PF00085">
    <property type="entry name" value="Thioredoxin"/>
    <property type="match status" value="1"/>
</dbReference>
<dbReference type="EMBL" id="BLLF01001897">
    <property type="protein sequence ID" value="GFH21742.1"/>
    <property type="molecule type" value="Genomic_DNA"/>
</dbReference>
<sequence length="242" mass="27320">MNLDKKYAADAVAFGSAMNSIAHSQAMVAAVRDYAKELEHNESGQQSGPALNVNELLDDAELQKLHEERIAKLQAEHEKRSVMQRQGHGELQEINEGEFLEIVTKTDRVVCHFFHRDFERCKLMDKHLTVLAKRYFSTRFIKLSATDAPFFTVKLKIKVLPCVICFKQGQVVDSIVGFDGLGTKDDFETTALEDRLYHAEVVEEPEVQAERDDESADATKGHIRKGLHSLQRTGSDEDSDLD</sequence>
<dbReference type="Proteomes" id="UP000485058">
    <property type="component" value="Unassembled WGS sequence"/>
</dbReference>
<accession>A0A699ZZR6</accession>
<dbReference type="PANTHER" id="PTHR21148">
    <property type="entry name" value="THIOREDOXIN DOMAIN-CONTAINING PROTEIN 9"/>
    <property type="match status" value="1"/>
</dbReference>
<dbReference type="OrthoDB" id="10257948at2759"/>
<evidence type="ECO:0000256" key="1">
    <source>
        <dbReference type="SAM" id="MobiDB-lite"/>
    </source>
</evidence>
<reference evidence="3 4" key="1">
    <citation type="submission" date="2020-02" db="EMBL/GenBank/DDBJ databases">
        <title>Draft genome sequence of Haematococcus lacustris strain NIES-144.</title>
        <authorList>
            <person name="Morimoto D."/>
            <person name="Nakagawa S."/>
            <person name="Yoshida T."/>
            <person name="Sawayama S."/>
        </authorList>
    </citation>
    <scope>NUCLEOTIDE SEQUENCE [LARGE SCALE GENOMIC DNA]</scope>
    <source>
        <strain evidence="3 4">NIES-144</strain>
    </source>
</reference>
<name>A0A699ZZR6_HAELA</name>
<gene>
    <name evidence="3" type="ORF">HaLaN_19104</name>
</gene>
<dbReference type="AlphaFoldDB" id="A0A699ZZR6"/>
<feature type="region of interest" description="Disordered" evidence="1">
    <location>
        <begin position="202"/>
        <end position="242"/>
    </location>
</feature>
<evidence type="ECO:0000313" key="4">
    <source>
        <dbReference type="Proteomes" id="UP000485058"/>
    </source>
</evidence>
<evidence type="ECO:0000313" key="3">
    <source>
        <dbReference type="EMBL" id="GFH21742.1"/>
    </source>
</evidence>
<organism evidence="3 4">
    <name type="scientific">Haematococcus lacustris</name>
    <name type="common">Green alga</name>
    <name type="synonym">Haematococcus pluvialis</name>
    <dbReference type="NCBI Taxonomy" id="44745"/>
    <lineage>
        <taxon>Eukaryota</taxon>
        <taxon>Viridiplantae</taxon>
        <taxon>Chlorophyta</taxon>
        <taxon>core chlorophytes</taxon>
        <taxon>Chlorophyceae</taxon>
        <taxon>CS clade</taxon>
        <taxon>Chlamydomonadales</taxon>
        <taxon>Haematococcaceae</taxon>
        <taxon>Haematococcus</taxon>
    </lineage>
</organism>
<dbReference type="CDD" id="cd02989">
    <property type="entry name" value="Phd_like_TxnDC9"/>
    <property type="match status" value="1"/>
</dbReference>
<evidence type="ECO:0000259" key="2">
    <source>
        <dbReference type="Pfam" id="PF00085"/>
    </source>
</evidence>
<protein>
    <recommendedName>
        <fullName evidence="2">Thioredoxin domain-containing protein</fullName>
    </recommendedName>
</protein>
<feature type="domain" description="Thioredoxin" evidence="2">
    <location>
        <begin position="92"/>
        <end position="178"/>
    </location>
</feature>
<comment type="caution">
    <text evidence="3">The sequence shown here is derived from an EMBL/GenBank/DDBJ whole genome shotgun (WGS) entry which is preliminary data.</text>
</comment>
<dbReference type="SUPFAM" id="SSF52833">
    <property type="entry name" value="Thioredoxin-like"/>
    <property type="match status" value="1"/>
</dbReference>